<proteinExistence type="predicted"/>
<accession>U9THA5</accession>
<evidence type="ECO:0000313" key="1">
    <source>
        <dbReference type="EMBL" id="ESA05703.1"/>
    </source>
</evidence>
<protein>
    <submittedName>
        <fullName evidence="1">Uncharacterized protein</fullName>
    </submittedName>
</protein>
<dbReference type="AlphaFoldDB" id="U9THA5"/>
<gene>
    <name evidence="1" type="ORF">GLOINDRAFT_35184</name>
</gene>
<reference evidence="1" key="1">
    <citation type="submission" date="2013-07" db="EMBL/GenBank/DDBJ databases">
        <title>The genome of an arbuscular mycorrhizal fungus provides insights into the evolution of the oldest plant symbiosis.</title>
        <authorList>
            <consortium name="DOE Joint Genome Institute"/>
            <person name="Tisserant E."/>
            <person name="Malbreil M."/>
            <person name="Kuo A."/>
            <person name="Kohler A."/>
            <person name="Symeonidi A."/>
            <person name="Balestrini R."/>
            <person name="Charron P."/>
            <person name="Duensing N."/>
            <person name="Frei-dit-Frey N."/>
            <person name="Gianinazzi-Pearson V."/>
            <person name="Gilbert B."/>
            <person name="Handa Y."/>
            <person name="Hijri M."/>
            <person name="Kaul R."/>
            <person name="Kawaguchi M."/>
            <person name="Krajinski F."/>
            <person name="Lammers P."/>
            <person name="Lapierre D."/>
            <person name="Masclaux F.G."/>
            <person name="Murat C."/>
            <person name="Morin E."/>
            <person name="Ndikumana S."/>
            <person name="Pagni M."/>
            <person name="Petitpierre D."/>
            <person name="Requena N."/>
            <person name="Rosikiewicz P."/>
            <person name="Riley R."/>
            <person name="Saito K."/>
            <person name="San Clemente H."/>
            <person name="Shapiro H."/>
            <person name="van Tuinen D."/>
            <person name="Becard G."/>
            <person name="Bonfante P."/>
            <person name="Paszkowski U."/>
            <person name="Shachar-Hill Y."/>
            <person name="Young J.P."/>
            <person name="Sanders I.R."/>
            <person name="Henrissat B."/>
            <person name="Rensing S.A."/>
            <person name="Grigoriev I.V."/>
            <person name="Corradi N."/>
            <person name="Roux C."/>
            <person name="Martin F."/>
        </authorList>
    </citation>
    <scope>NUCLEOTIDE SEQUENCE</scope>
    <source>
        <strain evidence="1">DAOM 197198</strain>
    </source>
</reference>
<organism evidence="1">
    <name type="scientific">Rhizophagus irregularis (strain DAOM 181602 / DAOM 197198 / MUCL 43194)</name>
    <name type="common">Arbuscular mycorrhizal fungus</name>
    <name type="synonym">Glomus intraradices</name>
    <dbReference type="NCBI Taxonomy" id="747089"/>
    <lineage>
        <taxon>Eukaryota</taxon>
        <taxon>Fungi</taxon>
        <taxon>Fungi incertae sedis</taxon>
        <taxon>Mucoromycota</taxon>
        <taxon>Glomeromycotina</taxon>
        <taxon>Glomeromycetes</taxon>
        <taxon>Glomerales</taxon>
        <taxon>Glomeraceae</taxon>
        <taxon>Rhizophagus</taxon>
    </lineage>
</organism>
<sequence>MGGHISGLTYVFLVSYNFKSVGQQEDIDAKDDSNDYSKYVKMNETLRTQ</sequence>
<dbReference type="EMBL" id="KI292663">
    <property type="protein sequence ID" value="ESA05703.1"/>
    <property type="molecule type" value="Genomic_DNA"/>
</dbReference>
<name>U9THA5_RHIID</name>
<dbReference type="HOGENOM" id="CLU_3143759_0_0_1"/>